<dbReference type="EMBL" id="BJHX01000001">
    <property type="protein sequence ID" value="GDY67933.1"/>
    <property type="molecule type" value="Genomic_DNA"/>
</dbReference>
<feature type="region of interest" description="Disordered" evidence="1">
    <location>
        <begin position="1"/>
        <end position="37"/>
    </location>
</feature>
<feature type="region of interest" description="Disordered" evidence="1">
    <location>
        <begin position="62"/>
        <end position="99"/>
    </location>
</feature>
<comment type="caution">
    <text evidence="2">The sequence shown here is derived from an EMBL/GenBank/DDBJ whole genome shotgun (WGS) entry which is preliminary data.</text>
</comment>
<evidence type="ECO:0000256" key="1">
    <source>
        <dbReference type="SAM" id="MobiDB-lite"/>
    </source>
</evidence>
<organism evidence="2 3">
    <name type="scientific">Streptomyces avermitilis</name>
    <dbReference type="NCBI Taxonomy" id="33903"/>
    <lineage>
        <taxon>Bacteria</taxon>
        <taxon>Bacillati</taxon>
        <taxon>Actinomycetota</taxon>
        <taxon>Actinomycetes</taxon>
        <taxon>Kitasatosporales</taxon>
        <taxon>Streptomycetaceae</taxon>
        <taxon>Streptomyces</taxon>
    </lineage>
</organism>
<gene>
    <name evidence="2" type="ORF">SAV14893_073260</name>
</gene>
<name>A0A4D4M839_STRAX</name>
<accession>A0A4D4M839</accession>
<dbReference type="AlphaFoldDB" id="A0A4D4M839"/>
<feature type="compositionally biased region" description="Basic and acidic residues" evidence="1">
    <location>
        <begin position="1"/>
        <end position="16"/>
    </location>
</feature>
<evidence type="ECO:0000313" key="3">
    <source>
        <dbReference type="Proteomes" id="UP000302139"/>
    </source>
</evidence>
<reference evidence="2 3" key="1">
    <citation type="submission" date="2019-04" db="EMBL/GenBank/DDBJ databases">
        <title>Draft genome sequences of Streptomyces avermitilis NBRC 14893.</title>
        <authorList>
            <person name="Komaki H."/>
            <person name="Tamura T."/>
            <person name="Hosoyama A."/>
        </authorList>
    </citation>
    <scope>NUCLEOTIDE SEQUENCE [LARGE SCALE GENOMIC DNA]</scope>
    <source>
        <strain evidence="2 3">NBRC 14893</strain>
    </source>
</reference>
<feature type="compositionally biased region" description="Polar residues" evidence="1">
    <location>
        <begin position="67"/>
        <end position="76"/>
    </location>
</feature>
<dbReference type="RefSeq" id="WP_037649420.1">
    <property type="nucleotide sequence ID" value="NZ_BAABTN010000010.1"/>
</dbReference>
<feature type="compositionally biased region" description="Basic and acidic residues" evidence="1">
    <location>
        <begin position="337"/>
        <end position="350"/>
    </location>
</feature>
<evidence type="ECO:0000313" key="2">
    <source>
        <dbReference type="EMBL" id="GDY67933.1"/>
    </source>
</evidence>
<protein>
    <submittedName>
        <fullName evidence="2">Uncharacterized protein</fullName>
    </submittedName>
</protein>
<sequence length="399" mass="43238">MHAQDDSRVKEHRADRASVTTRHGAKPPGGVPAAFDPLSGGALSPAALTAVQRAAGNAAATRMVQRATATEQQEGGQPSAGASPHQPYEQTVEEYRASGGPSKLYRSIRIESQLKFRADRATVTAEADGNLGAGMPAKEVSRIYQTLKEWPRTKNIEPVDANAAFTVAHHVGGDNYGTQYISFSPDYGRAADYAQHDFKLGPAENLEGARKPRSVRKWAPVIEIDIAKLGPGNRLVNLGNPNIAGLTNLKEVTDIASMASNDSEVLIKGTIPAGAVTKVYGVEDAVKSISLEARKNLIEQDFQLGKRPAWESAEQEEWDALYRRKVPDHFDEHFSHVRGEAEEEHEEHPSHGKRRMETTPPPRPGASAGEAGTKPNEPGKKPKKKKPKTGMLSFDPDAE</sequence>
<feature type="region of interest" description="Disordered" evidence="1">
    <location>
        <begin position="337"/>
        <end position="399"/>
    </location>
</feature>
<proteinExistence type="predicted"/>
<dbReference type="Proteomes" id="UP000302139">
    <property type="component" value="Unassembled WGS sequence"/>
</dbReference>